<dbReference type="OMA" id="LSRIWVY"/>
<proteinExistence type="predicted"/>
<dbReference type="OrthoDB" id="384619at2759"/>
<sequence>MEKDIEEESPLKGEKLCEEKVQECGIYKIKNKLHKLDFMDEAFAYKNYFMNNYNFFEYKKKYKNEVKTNVFSNEMYNNSSKKTKIKNNENNQNTNTSNISDTNFIEYMELEKNGEILINDNYTNEHNSSHCATDPITEKRTVINALDYENIFCFQLIIKEIIKENRDIKYKVNFLEFYNFFINLKKCKIIGLIPFTEQHDEEHSDSIILHFINLLFHERNQLIELNDFTKNYIKNKNKINRKQRKKKKKYRYYYGISLIEKLNYIINKNINIYDENNNLIDHYFLINIFPHDKLNFFSYTFGNMLFAYNYIYFKKENILFASVDSYNSFSQKIHDSYFGLKQYNYINEKTDKIINYADYFYDYIISSNIYYQNILKIDNSDENINDNKLDEIIKKKKDDKKNEFSKDTDKNNLNENDFLKINNNNKMNKLSENNGNKNKDYVFNNYDIIKNLYNKLLKRDDKIVNSHHLFYKNKHSFKDINSENEMNTSCNIFEQLPKHHFMLHYIDKKKTNECGDFNIQEIKNQREYTFYKIYAFLFYMSDFVFYIQKTIVSFHSSIDFFFEKFLKFIYKCGSHFNSKKVKTELHFVYIDEDTHDIISKYSKYENKVKRMKKKSGKKNKKNGNISDAYIYKESDSNSTSKFPSKSDKYYSDDCEKIILNYVYKNYDIVEKKKISKLENVIENNIMENIQKNNLFCHQNDLVTIVLNRDFKKNNPYKYFEENNKIKLEYFPFFKYNICKYQKKKKKKKKKNLKYCFCTKNNFTCSYCLKKKSSSLYAEVFNNIYYNDKYNVSNFNYIHPTFSLDLFNKKIFRLLYKNEIFFSYSDAENVNNSLNDEYFNMNYSYSEYYCCFNNNRTNNNKFFINNYAVNRNNMNDNFNNNNYDRNKINENNYKGETTNKINSELRKDYKKSDTFNDNVKKNDIKISHNSFFYKWVIELQCFNSLINDLIVYISVYDILYKCKSLENEKFEVNIRNVASNNFDNNPSMNGNYLVNFKKSKNIVHKVISLNSIHEKNNNMKNVNKFNDTNIDNRKHCENNIMKTEIKNKIGKIHILNEKNLLIHNNERKETPRKGIISNYTNFTFTNNSKNSDDNNNNNNNIDNDNNSNIGNDNSYNIDGDRNNNITYNKKKNHEVILLFNYNDPCNFNCIENDLDYLKKKDLKEVNDNSSLEYKNIDYSKTMEYIYYLLHKCYISLPHYLKNHELIYNLLDIIEIFLIFLLNKGFFILHEHELFLNTIKNFYPYIYFALNKAKEVIDKYFIDNNFLEFLKNALIFLFIEDLILNEKREKNYNLKEYEIFIRKFRNKSIVNFPHLNKMENEKKENNNKAENIFCEENSSIPFGESFVNSFMCALKFNYHENLKLIKKKLENIFADIPILKYNFSNINKYKDFVNKKLKANFSEVLFKLQNDFSLYLCKDIVNTYSKRNSYLFKNFINNYDYLQLYQLKNNPNIYLYFNLEYECYYGCRFFKYFHSSINYFHKDNDFSQKTSDLKKDIVYKEDELNNLQKLNTNSENKNNEKKYFFKTCNSNSIEFIGNYISIGSLPFFGICPIHVNNVNQNDNSNYFIKKNNAQLSRVWIYSPVIKNISLRSKICIPLPLTQLYKMKIKLENNEYFEFEKCDSNEEKFVYMYLTLNEISIPRNTLGLLIFPIFFYVCAKKILREAKNLFNESTKNYSILDEKCFLLYFKTLKKNEFNHFHININIFDDSSSYENESLSDIDANNDQLFTLSKNIINKEENSNKLTNRKNSNMQKYVILPYSHFYNDINTLNNYRISIDFTDIEI</sequence>
<name>A0A1J1H5P4_PLARL</name>
<evidence type="ECO:0000256" key="1">
    <source>
        <dbReference type="SAM" id="MobiDB-lite"/>
    </source>
</evidence>
<dbReference type="KEGG" id="prel:PRELSG_0934900"/>
<accession>A0A1J1H5P4</accession>
<dbReference type="GeneID" id="39736361"/>
<dbReference type="VEuPathDB" id="PlasmoDB:PRELSG_0934900"/>
<organism evidence="2 3">
    <name type="scientific">Plasmodium relictum</name>
    <dbReference type="NCBI Taxonomy" id="85471"/>
    <lineage>
        <taxon>Eukaryota</taxon>
        <taxon>Sar</taxon>
        <taxon>Alveolata</taxon>
        <taxon>Apicomplexa</taxon>
        <taxon>Aconoidasida</taxon>
        <taxon>Haemosporida</taxon>
        <taxon>Plasmodiidae</taxon>
        <taxon>Plasmodium</taxon>
        <taxon>Plasmodium (Haemamoeba)</taxon>
    </lineage>
</organism>
<feature type="region of interest" description="Disordered" evidence="1">
    <location>
        <begin position="1084"/>
        <end position="1114"/>
    </location>
</feature>
<evidence type="ECO:0000313" key="3">
    <source>
        <dbReference type="Proteomes" id="UP000220158"/>
    </source>
</evidence>
<protein>
    <submittedName>
        <fullName evidence="2">Uncharacterized protein</fullName>
    </submittedName>
</protein>
<dbReference type="EMBL" id="LN835304">
    <property type="protein sequence ID" value="CRH00245.1"/>
    <property type="molecule type" value="Genomic_DNA"/>
</dbReference>
<gene>
    <name evidence="2" type="ORF">PRELSG_0934900</name>
</gene>
<keyword evidence="3" id="KW-1185">Reference proteome</keyword>
<dbReference type="RefSeq" id="XP_028533249.1">
    <property type="nucleotide sequence ID" value="XM_028676796.1"/>
</dbReference>
<reference evidence="2 3" key="1">
    <citation type="submission" date="2015-04" db="EMBL/GenBank/DDBJ databases">
        <authorList>
            <consortium name="Pathogen Informatics"/>
        </authorList>
    </citation>
    <scope>NUCLEOTIDE SEQUENCE [LARGE SCALE GENOMIC DNA]</scope>
    <source>
        <strain evidence="2 3">SGS1</strain>
    </source>
</reference>
<evidence type="ECO:0000313" key="2">
    <source>
        <dbReference type="EMBL" id="CRH00245.1"/>
    </source>
</evidence>
<dbReference type="Proteomes" id="UP000220158">
    <property type="component" value="Chromosome 9"/>
</dbReference>